<dbReference type="GO" id="GO:0002181">
    <property type="term" value="P:cytoplasmic translation"/>
    <property type="evidence" value="ECO:0007669"/>
    <property type="project" value="TreeGrafter"/>
</dbReference>
<proteinExistence type="predicted"/>
<reference evidence="1 2" key="1">
    <citation type="journal article" date="2016" name="Sci. Rep.">
        <title>The genome sequence of the outbreeding globe artichoke constructed de novo incorporating a phase-aware low-pass sequencing strategy of F1 progeny.</title>
        <authorList>
            <person name="Scaglione D."/>
            <person name="Reyes-Chin-Wo S."/>
            <person name="Acquadro A."/>
            <person name="Froenicke L."/>
            <person name="Portis E."/>
            <person name="Beitel C."/>
            <person name="Tirone M."/>
            <person name="Mauro R."/>
            <person name="Lo Monaco A."/>
            <person name="Mauromicale G."/>
            <person name="Faccioli P."/>
            <person name="Cattivelli L."/>
            <person name="Rieseberg L."/>
            <person name="Michelmore R."/>
            <person name="Lanteri S."/>
        </authorList>
    </citation>
    <scope>NUCLEOTIDE SEQUENCE [LARGE SCALE GENOMIC DNA]</scope>
    <source>
        <strain evidence="1">2C</strain>
    </source>
</reference>
<dbReference type="AlphaFoldDB" id="A0A118K1R2"/>
<dbReference type="GO" id="GO:0005829">
    <property type="term" value="C:cytosol"/>
    <property type="evidence" value="ECO:0007669"/>
    <property type="project" value="TreeGrafter"/>
</dbReference>
<gene>
    <name evidence="1" type="ORF">Ccrd_018461</name>
</gene>
<evidence type="ECO:0000313" key="2">
    <source>
        <dbReference type="Proteomes" id="UP000243975"/>
    </source>
</evidence>
<keyword evidence="2" id="KW-1185">Reference proteome</keyword>
<dbReference type="STRING" id="59895.A0A118K1R2"/>
<evidence type="ECO:0000313" key="1">
    <source>
        <dbReference type="EMBL" id="KVI03243.1"/>
    </source>
</evidence>
<dbReference type="GO" id="GO:0003729">
    <property type="term" value="F:mRNA binding"/>
    <property type="evidence" value="ECO:0007669"/>
    <property type="project" value="TreeGrafter"/>
</dbReference>
<protein>
    <submittedName>
        <fullName evidence="1">Uncharacterized protein</fullName>
    </submittedName>
</protein>
<dbReference type="PANTHER" id="PTHR12681:SF0">
    <property type="entry name" value="ZINC FINGER CCCH DOMAIN-CONTAINING PROTEIN 15"/>
    <property type="match status" value="1"/>
</dbReference>
<organism evidence="1 2">
    <name type="scientific">Cynara cardunculus var. scolymus</name>
    <name type="common">Globe artichoke</name>
    <name type="synonym">Cynara scolymus</name>
    <dbReference type="NCBI Taxonomy" id="59895"/>
    <lineage>
        <taxon>Eukaryota</taxon>
        <taxon>Viridiplantae</taxon>
        <taxon>Streptophyta</taxon>
        <taxon>Embryophyta</taxon>
        <taxon>Tracheophyta</taxon>
        <taxon>Spermatophyta</taxon>
        <taxon>Magnoliopsida</taxon>
        <taxon>eudicotyledons</taxon>
        <taxon>Gunneridae</taxon>
        <taxon>Pentapetalae</taxon>
        <taxon>asterids</taxon>
        <taxon>campanulids</taxon>
        <taxon>Asterales</taxon>
        <taxon>Asteraceae</taxon>
        <taxon>Carduoideae</taxon>
        <taxon>Cardueae</taxon>
        <taxon>Carduinae</taxon>
        <taxon>Cynara</taxon>
    </lineage>
</organism>
<comment type="caution">
    <text evidence="1">The sequence shown here is derived from an EMBL/GenBank/DDBJ whole genome shotgun (WGS) entry which is preliminary data.</text>
</comment>
<dbReference type="Proteomes" id="UP000243975">
    <property type="component" value="Unassembled WGS sequence"/>
</dbReference>
<accession>A0A118K1R2</accession>
<sequence length="121" mass="13952">MPPKQQPKADLAKKQKIIEDKTFGLRNRTRKKKKKKAKEKELNDLLNIVVSQPKVPVIPNLYYASFIKLGNVQRVFSASSSHNLDIQRKGEKIDLYIDQHDHGDNAFFLFSLALCVLFLLM</sequence>
<dbReference type="Gramene" id="KVI03243">
    <property type="protein sequence ID" value="KVI03243"/>
    <property type="gene ID" value="Ccrd_018461"/>
</dbReference>
<dbReference type="EMBL" id="LEKV01002398">
    <property type="protein sequence ID" value="KVI03243.1"/>
    <property type="molecule type" value="Genomic_DNA"/>
</dbReference>
<name>A0A118K1R2_CYNCS</name>
<dbReference type="PANTHER" id="PTHR12681">
    <property type="entry name" value="ZINC FINGER-CONTAINING PROTEIN P48ZNF"/>
    <property type="match status" value="1"/>
</dbReference>